<evidence type="ECO:0000313" key="3">
    <source>
        <dbReference type="WBParaSite" id="ACRNAN_Path_1021.g3919.t1"/>
    </source>
</evidence>
<dbReference type="Gene3D" id="3.40.50.720">
    <property type="entry name" value="NAD(P)-binding Rossmann-like Domain"/>
    <property type="match status" value="1"/>
</dbReference>
<dbReference type="PANTHER" id="PTHR43157">
    <property type="entry name" value="PHOSPHATIDYLINOSITOL-GLYCAN BIOSYNTHESIS CLASS F PROTEIN-RELATED"/>
    <property type="match status" value="1"/>
</dbReference>
<organism evidence="2 3">
    <name type="scientific">Acrobeloides nanus</name>
    <dbReference type="NCBI Taxonomy" id="290746"/>
    <lineage>
        <taxon>Eukaryota</taxon>
        <taxon>Metazoa</taxon>
        <taxon>Ecdysozoa</taxon>
        <taxon>Nematoda</taxon>
        <taxon>Chromadorea</taxon>
        <taxon>Rhabditida</taxon>
        <taxon>Tylenchina</taxon>
        <taxon>Cephalobomorpha</taxon>
        <taxon>Cephaloboidea</taxon>
        <taxon>Cephalobidae</taxon>
        <taxon>Acrobeloides</taxon>
    </lineage>
</organism>
<dbReference type="InterPro" id="IPR002347">
    <property type="entry name" value="SDR_fam"/>
</dbReference>
<dbReference type="PANTHER" id="PTHR43157:SF68">
    <property type="entry name" value="RETINOL DEHYDROGENASE 13"/>
    <property type="match status" value="1"/>
</dbReference>
<keyword evidence="2" id="KW-1185">Reference proteome</keyword>
<keyword evidence="1" id="KW-0560">Oxidoreductase</keyword>
<protein>
    <submittedName>
        <fullName evidence="3">Uncharacterized protein</fullName>
    </submittedName>
</protein>
<dbReference type="AlphaFoldDB" id="A0A914BUH3"/>
<proteinExistence type="predicted"/>
<dbReference type="Pfam" id="PF00106">
    <property type="entry name" value="adh_short"/>
    <property type="match status" value="1"/>
</dbReference>
<reference evidence="3" key="1">
    <citation type="submission" date="2022-11" db="UniProtKB">
        <authorList>
            <consortium name="WormBaseParasite"/>
        </authorList>
    </citation>
    <scope>IDENTIFICATION</scope>
</reference>
<dbReference type="GO" id="GO:0016491">
    <property type="term" value="F:oxidoreductase activity"/>
    <property type="evidence" value="ECO:0007669"/>
    <property type="project" value="UniProtKB-KW"/>
</dbReference>
<dbReference type="Proteomes" id="UP000887540">
    <property type="component" value="Unplaced"/>
</dbReference>
<dbReference type="InterPro" id="IPR036291">
    <property type="entry name" value="NAD(P)-bd_dom_sf"/>
</dbReference>
<name>A0A914BUH3_9BILA</name>
<accession>A0A914BUH3</accession>
<evidence type="ECO:0000256" key="1">
    <source>
        <dbReference type="ARBA" id="ARBA00023002"/>
    </source>
</evidence>
<evidence type="ECO:0000313" key="2">
    <source>
        <dbReference type="Proteomes" id="UP000887540"/>
    </source>
</evidence>
<dbReference type="WBParaSite" id="ACRNAN_Path_1021.g3919.t1">
    <property type="protein sequence ID" value="ACRNAN_Path_1021.g3919.t1"/>
    <property type="gene ID" value="ACRNAN_Path_1021.g3919"/>
</dbReference>
<dbReference type="PRINTS" id="PR00081">
    <property type="entry name" value="GDHRDH"/>
</dbReference>
<sequence length="369" mass="42345">MIIGFSSFGALYGVYSYISATNAGSYYAPEIDLEGKTYIVTGANSGIGNQLSTELAARKARVIMACRNRDACVNARRDIVLFTRNKQVYCRKLDLADFDSVRDFATKLYQGKTAVDRIDGIIHNAATLENDRDVNKNGIEKMLATNYMGSFLLTGLLLDKLLEEQKDHRVKIIFMNTDIIKKCKLDFDDLNAENKIRKGLFKNHFDEHYTYKMSKLAQATFAKELSERLKGTNISVLVTDPGKTATNLHTKLSMNNFFLSRWIMKLYGVFLTRMPEKAVKPVMYSLIDPETYDIKGSWVDWDRKILEEWPNSQLEEKETRARLWATSEAWTHFKEHYNKLRQDLNLPSADFNTISESSQAKSKSWLGLW</sequence>
<dbReference type="SUPFAM" id="SSF51735">
    <property type="entry name" value="NAD(P)-binding Rossmann-fold domains"/>
    <property type="match status" value="1"/>
</dbReference>